<evidence type="ECO:0000256" key="1">
    <source>
        <dbReference type="SAM" id="Phobius"/>
    </source>
</evidence>
<proteinExistence type="predicted"/>
<dbReference type="EMBL" id="CP045120">
    <property type="protein sequence ID" value="QIN85375.1"/>
    <property type="molecule type" value="Genomic_DNA"/>
</dbReference>
<dbReference type="Proteomes" id="UP000501452">
    <property type="component" value="Plasmid unnamed1"/>
</dbReference>
<sequence length="159" mass="17219">MMGGFDGMMDGNMMWGWGAYGLAGGLTNVLLLIGLLGFAAWISFRVLADNRRRRSVSYAPRASPAEEVLRERFARGEIGADDHARCPMTLQRNLPVAPTMTTRGAGREASADDRIHPRRSVRTAQPEGVMPVMTGAAARTLPRLVPRLSIEARGGGGKR</sequence>
<keyword evidence="1" id="KW-0812">Transmembrane</keyword>
<evidence type="ECO:0008006" key="4">
    <source>
        <dbReference type="Google" id="ProtNLM"/>
    </source>
</evidence>
<protein>
    <recommendedName>
        <fullName evidence="4">SHOCT domain-containing protein</fullName>
    </recommendedName>
</protein>
<keyword evidence="3" id="KW-1185">Reference proteome</keyword>
<gene>
    <name evidence="2" type="ORF">GBA63_21935</name>
</gene>
<geneLocation type="plasmid" evidence="2 3">
    <name>unnamed1</name>
</geneLocation>
<organism evidence="2 3">
    <name type="scientific">Rubrobacter tropicus</name>
    <dbReference type="NCBI Taxonomy" id="2653851"/>
    <lineage>
        <taxon>Bacteria</taxon>
        <taxon>Bacillati</taxon>
        <taxon>Actinomycetota</taxon>
        <taxon>Rubrobacteria</taxon>
        <taxon>Rubrobacterales</taxon>
        <taxon>Rubrobacteraceae</taxon>
        <taxon>Rubrobacter</taxon>
    </lineage>
</organism>
<keyword evidence="2" id="KW-0614">Plasmid</keyword>
<dbReference type="KEGG" id="rub:GBA63_21935"/>
<reference evidence="2 3" key="1">
    <citation type="submission" date="2019-10" db="EMBL/GenBank/DDBJ databases">
        <title>Rubrobacter sp nov SCSIO 52090 isolated from a deep-sea sediment in the South China Sea.</title>
        <authorList>
            <person name="Chen R.W."/>
        </authorList>
    </citation>
    <scope>NUCLEOTIDE SEQUENCE [LARGE SCALE GENOMIC DNA]</scope>
    <source>
        <strain evidence="2 3">SCSIO 52909</strain>
        <plasmid evidence="2 3">unnamed1</plasmid>
    </source>
</reference>
<keyword evidence="1" id="KW-0472">Membrane</keyword>
<evidence type="ECO:0000313" key="2">
    <source>
        <dbReference type="EMBL" id="QIN85375.1"/>
    </source>
</evidence>
<keyword evidence="1" id="KW-1133">Transmembrane helix</keyword>
<dbReference type="AlphaFoldDB" id="A0A6G8QFV1"/>
<name>A0A6G8QFV1_9ACTN</name>
<evidence type="ECO:0000313" key="3">
    <source>
        <dbReference type="Proteomes" id="UP000501452"/>
    </source>
</evidence>
<feature type="transmembrane region" description="Helical" evidence="1">
    <location>
        <begin position="20"/>
        <end position="44"/>
    </location>
</feature>
<dbReference type="RefSeq" id="WP_166180619.1">
    <property type="nucleotide sequence ID" value="NZ_CP045120.1"/>
</dbReference>
<accession>A0A6G8QFV1</accession>